<evidence type="ECO:0000256" key="8">
    <source>
        <dbReference type="ARBA" id="ARBA00023136"/>
    </source>
</evidence>
<dbReference type="SUPFAM" id="SSF56112">
    <property type="entry name" value="Protein kinase-like (PK-like)"/>
    <property type="match status" value="1"/>
</dbReference>
<comment type="subcellular location">
    <subcellularLocation>
        <location evidence="1">Membrane</location>
    </subcellularLocation>
</comment>
<keyword evidence="6" id="KW-0677">Repeat</keyword>
<evidence type="ECO:0000313" key="12">
    <source>
        <dbReference type="EMBL" id="KAK1356876.1"/>
    </source>
</evidence>
<evidence type="ECO:0000256" key="9">
    <source>
        <dbReference type="SAM" id="MobiDB-lite"/>
    </source>
</evidence>
<dbReference type="SMART" id="SM00220">
    <property type="entry name" value="S_TKc"/>
    <property type="match status" value="1"/>
</dbReference>
<evidence type="ECO:0000256" key="4">
    <source>
        <dbReference type="ARBA" id="ARBA00022692"/>
    </source>
</evidence>
<comment type="caution">
    <text evidence="12">The sequence shown here is derived from an EMBL/GenBank/DDBJ whole genome shotgun (WGS) entry which is preliminary data.</text>
</comment>
<dbReference type="InterPro" id="IPR001245">
    <property type="entry name" value="Ser-Thr/Tyr_kinase_cat_dom"/>
</dbReference>
<keyword evidence="4 10" id="KW-0812">Transmembrane</keyword>
<dbReference type="EMBL" id="JAUIZM010000011">
    <property type="protein sequence ID" value="KAK1356876.1"/>
    <property type="molecule type" value="Genomic_DNA"/>
</dbReference>
<dbReference type="FunFam" id="1.10.510.10:FF:000016">
    <property type="entry name" value="Somatic embryogenesis receptor-like kinase 1"/>
    <property type="match status" value="1"/>
</dbReference>
<evidence type="ECO:0000256" key="6">
    <source>
        <dbReference type="ARBA" id="ARBA00022737"/>
    </source>
</evidence>
<accession>A0AAD8GZQ2</accession>
<dbReference type="FunFam" id="3.80.10.10:FF:000024">
    <property type="entry name" value="Somatic embryogenesis receptor kinase 1"/>
    <property type="match status" value="1"/>
</dbReference>
<reference evidence="12" key="2">
    <citation type="submission" date="2023-05" db="EMBL/GenBank/DDBJ databases">
        <authorList>
            <person name="Schelkunov M.I."/>
        </authorList>
    </citation>
    <scope>NUCLEOTIDE SEQUENCE</scope>
    <source>
        <strain evidence="12">Hsosn_3</strain>
        <tissue evidence="12">Leaf</tissue>
    </source>
</reference>
<feature type="compositionally biased region" description="Pro residues" evidence="9">
    <location>
        <begin position="216"/>
        <end position="227"/>
    </location>
</feature>
<protein>
    <submittedName>
        <fullName evidence="12">Somatic embryogenesis receptor kinase 4</fullName>
    </submittedName>
</protein>
<feature type="compositionally biased region" description="Pro residues" evidence="9">
    <location>
        <begin position="234"/>
        <end position="251"/>
    </location>
</feature>
<dbReference type="Pfam" id="PF07714">
    <property type="entry name" value="PK_Tyr_Ser-Thr"/>
    <property type="match status" value="1"/>
</dbReference>
<organism evidence="12 13">
    <name type="scientific">Heracleum sosnowskyi</name>
    <dbReference type="NCBI Taxonomy" id="360622"/>
    <lineage>
        <taxon>Eukaryota</taxon>
        <taxon>Viridiplantae</taxon>
        <taxon>Streptophyta</taxon>
        <taxon>Embryophyta</taxon>
        <taxon>Tracheophyta</taxon>
        <taxon>Spermatophyta</taxon>
        <taxon>Magnoliopsida</taxon>
        <taxon>eudicotyledons</taxon>
        <taxon>Gunneridae</taxon>
        <taxon>Pentapetalae</taxon>
        <taxon>asterids</taxon>
        <taxon>campanulids</taxon>
        <taxon>Apiales</taxon>
        <taxon>Apiaceae</taxon>
        <taxon>Apioideae</taxon>
        <taxon>apioid superclade</taxon>
        <taxon>Tordylieae</taxon>
        <taxon>Tordyliinae</taxon>
        <taxon>Heracleum</taxon>
    </lineage>
</organism>
<keyword evidence="13" id="KW-1185">Reference proteome</keyword>
<evidence type="ECO:0000256" key="1">
    <source>
        <dbReference type="ARBA" id="ARBA00004370"/>
    </source>
</evidence>
<name>A0AAD8GZQ2_9APIA</name>
<keyword evidence="12" id="KW-0675">Receptor</keyword>
<evidence type="ECO:0000256" key="7">
    <source>
        <dbReference type="ARBA" id="ARBA00022989"/>
    </source>
</evidence>
<dbReference type="InterPro" id="IPR001611">
    <property type="entry name" value="Leu-rich_rpt"/>
</dbReference>
<keyword evidence="8 10" id="KW-0472">Membrane</keyword>
<evidence type="ECO:0000256" key="2">
    <source>
        <dbReference type="ARBA" id="ARBA00008684"/>
    </source>
</evidence>
<sequence length="595" mass="66177">MDEYKFFFFILMDWLVLWINDVAFCLILVLNQFSSVSANAEGDALTALKSNLHDPNNVLQSWNATLVNPCDWSHVTCNNEKSVTRVDLGNSNLSGQLVSQLDQLPNLQYLELYSNNISGRIPEELGNLTNLVSLELYQNNFNGPIPDTLKKLQKLRSLRLNKNNLTGTIPYSLTTILSLQVIDFSNNHLTGPVPSNGSFARFTSISFAGNQLETPPVSPPPPLPPSPQLETPLISPPPPSPTSPPLTPSPPASQAVNGATGAIASGVAVGAALLFAGPVIALVWWQKKKSQDHFFDVPAEEDPDVHLGQLKRFSLHELQVATDIFSRKNFVGKGFCMTPTERLLVYPYMSNGSVASCLRERNESQPPLDWPVRQRTALGSARGLAYLHDHCDPKIIHRDVKAANILLDEEFEAVVGDFGLSKLMDYRNTHITTAVRGTIGHIAPEYLSTGKSSEKTDCYGYGIMLLELITGQRAFDLARLANDDDVMLLDWVKGLLKDKKLELLVDADLQGSYVDEQVEELIQVALLCTQNSPTERPKMTEVVRMLEGDGLAERWEEWQEEIFRQDFLSTHNLINEWIIADSTYKLRPDDLSGPR</sequence>
<feature type="transmembrane region" description="Helical" evidence="10">
    <location>
        <begin position="6"/>
        <end position="30"/>
    </location>
</feature>
<evidence type="ECO:0000256" key="10">
    <source>
        <dbReference type="SAM" id="Phobius"/>
    </source>
</evidence>
<comment type="similarity">
    <text evidence="2">Belongs to the protein kinase superfamily. Ser/Thr protein kinase family.</text>
</comment>
<evidence type="ECO:0000256" key="5">
    <source>
        <dbReference type="ARBA" id="ARBA00022729"/>
    </source>
</evidence>
<dbReference type="Gene3D" id="1.10.510.10">
    <property type="entry name" value="Transferase(Phosphotransferase) domain 1"/>
    <property type="match status" value="1"/>
</dbReference>
<evidence type="ECO:0000259" key="11">
    <source>
        <dbReference type="PROSITE" id="PS50011"/>
    </source>
</evidence>
<dbReference type="InterPro" id="IPR013210">
    <property type="entry name" value="LRR_N_plant-typ"/>
</dbReference>
<dbReference type="GO" id="GO:0016020">
    <property type="term" value="C:membrane"/>
    <property type="evidence" value="ECO:0007669"/>
    <property type="project" value="UniProtKB-SubCell"/>
</dbReference>
<proteinExistence type="inferred from homology"/>
<dbReference type="GO" id="GO:0005524">
    <property type="term" value="F:ATP binding"/>
    <property type="evidence" value="ECO:0007669"/>
    <property type="project" value="InterPro"/>
</dbReference>
<reference evidence="12" key="1">
    <citation type="submission" date="2023-02" db="EMBL/GenBank/DDBJ databases">
        <title>Genome of toxic invasive species Heracleum sosnowskyi carries increased number of genes despite the absence of recent whole-genome duplications.</title>
        <authorList>
            <person name="Schelkunov M."/>
            <person name="Shtratnikova V."/>
            <person name="Makarenko M."/>
            <person name="Klepikova A."/>
            <person name="Omelchenko D."/>
            <person name="Novikova G."/>
            <person name="Obukhova E."/>
            <person name="Bogdanov V."/>
            <person name="Penin A."/>
            <person name="Logacheva M."/>
        </authorList>
    </citation>
    <scope>NUCLEOTIDE SEQUENCE</scope>
    <source>
        <strain evidence="12">Hsosn_3</strain>
        <tissue evidence="12">Leaf</tissue>
    </source>
</reference>
<dbReference type="PROSITE" id="PS00108">
    <property type="entry name" value="PROTEIN_KINASE_ST"/>
    <property type="match status" value="1"/>
</dbReference>
<dbReference type="PROSITE" id="PS50011">
    <property type="entry name" value="PROTEIN_KINASE_DOM"/>
    <property type="match status" value="1"/>
</dbReference>
<dbReference type="PANTHER" id="PTHR47988">
    <property type="entry name" value="SOMATIC EMBRYOGENESIS RECEPTOR KINASE 1"/>
    <property type="match status" value="1"/>
</dbReference>
<keyword evidence="12" id="KW-0418">Kinase</keyword>
<dbReference type="GO" id="GO:0004672">
    <property type="term" value="F:protein kinase activity"/>
    <property type="evidence" value="ECO:0007669"/>
    <property type="project" value="InterPro"/>
</dbReference>
<dbReference type="InterPro" id="IPR000719">
    <property type="entry name" value="Prot_kinase_dom"/>
</dbReference>
<dbReference type="SUPFAM" id="SSF52058">
    <property type="entry name" value="L domain-like"/>
    <property type="match status" value="1"/>
</dbReference>
<keyword evidence="12" id="KW-0808">Transferase</keyword>
<gene>
    <name evidence="12" type="ORF">POM88_050132</name>
</gene>
<dbReference type="Pfam" id="PF08263">
    <property type="entry name" value="LRRNT_2"/>
    <property type="match status" value="1"/>
</dbReference>
<keyword evidence="3" id="KW-0433">Leucine-rich repeat</keyword>
<keyword evidence="5" id="KW-0732">Signal</keyword>
<dbReference type="InterPro" id="IPR008271">
    <property type="entry name" value="Ser/Thr_kinase_AS"/>
</dbReference>
<feature type="domain" description="Protein kinase" evidence="11">
    <location>
        <begin position="249"/>
        <end position="568"/>
    </location>
</feature>
<evidence type="ECO:0000313" key="13">
    <source>
        <dbReference type="Proteomes" id="UP001237642"/>
    </source>
</evidence>
<dbReference type="Pfam" id="PF00560">
    <property type="entry name" value="LRR_1"/>
    <property type="match status" value="4"/>
</dbReference>
<dbReference type="AlphaFoldDB" id="A0AAD8GZQ2"/>
<dbReference type="InterPro" id="IPR032675">
    <property type="entry name" value="LRR_dom_sf"/>
</dbReference>
<dbReference type="Gene3D" id="3.80.10.10">
    <property type="entry name" value="Ribonuclease Inhibitor"/>
    <property type="match status" value="1"/>
</dbReference>
<dbReference type="Proteomes" id="UP001237642">
    <property type="component" value="Unassembled WGS sequence"/>
</dbReference>
<feature type="region of interest" description="Disordered" evidence="9">
    <location>
        <begin position="210"/>
        <end position="255"/>
    </location>
</feature>
<dbReference type="InterPro" id="IPR011009">
    <property type="entry name" value="Kinase-like_dom_sf"/>
</dbReference>
<keyword evidence="7 10" id="KW-1133">Transmembrane helix</keyword>
<evidence type="ECO:0000256" key="3">
    <source>
        <dbReference type="ARBA" id="ARBA00022614"/>
    </source>
</evidence>
<feature type="transmembrane region" description="Helical" evidence="10">
    <location>
        <begin position="262"/>
        <end position="285"/>
    </location>
</feature>